<dbReference type="SMART" id="SM00354">
    <property type="entry name" value="HTH_LACI"/>
    <property type="match status" value="1"/>
</dbReference>
<dbReference type="Gene3D" id="3.40.50.2300">
    <property type="match status" value="2"/>
</dbReference>
<feature type="domain" description="HTH lacI-type" evidence="4">
    <location>
        <begin position="1"/>
        <end position="53"/>
    </location>
</feature>
<keyword evidence="2" id="KW-0238">DNA-binding</keyword>
<evidence type="ECO:0000313" key="6">
    <source>
        <dbReference type="Proteomes" id="UP000284057"/>
    </source>
</evidence>
<keyword evidence="1" id="KW-0805">Transcription regulation</keyword>
<dbReference type="InterPro" id="IPR010982">
    <property type="entry name" value="Lambda_DNA-bd_dom_sf"/>
</dbReference>
<dbReference type="InterPro" id="IPR000843">
    <property type="entry name" value="HTH_LacI"/>
</dbReference>
<dbReference type="Pfam" id="PF00356">
    <property type="entry name" value="LacI"/>
    <property type="match status" value="1"/>
</dbReference>
<name>A0A418KQG0_9ACTN</name>
<keyword evidence="3" id="KW-0804">Transcription</keyword>
<accession>A0A418KQG0</accession>
<dbReference type="GO" id="GO:0000976">
    <property type="term" value="F:transcription cis-regulatory region binding"/>
    <property type="evidence" value="ECO:0007669"/>
    <property type="project" value="TreeGrafter"/>
</dbReference>
<dbReference type="SUPFAM" id="SSF53822">
    <property type="entry name" value="Periplasmic binding protein-like I"/>
    <property type="match status" value="1"/>
</dbReference>
<reference evidence="5 6" key="1">
    <citation type="submission" date="2018-09" db="EMBL/GenBank/DDBJ databases">
        <title>Isolation, diversity and antifungal activity of actinobacteria from wheat.</title>
        <authorList>
            <person name="Han C."/>
        </authorList>
    </citation>
    <scope>NUCLEOTIDE SEQUENCE [LARGE SCALE GENOMIC DNA]</scope>
    <source>
        <strain evidence="5 6">NEAU-YY265</strain>
    </source>
</reference>
<dbReference type="AlphaFoldDB" id="A0A418KQG0"/>
<dbReference type="InterPro" id="IPR028082">
    <property type="entry name" value="Peripla_BP_I"/>
</dbReference>
<comment type="caution">
    <text evidence="5">The sequence shown here is derived from an EMBL/GenBank/DDBJ whole genome shotgun (WGS) entry which is preliminary data.</text>
</comment>
<dbReference type="EMBL" id="QUAL01000132">
    <property type="protein sequence ID" value="RIQ22793.1"/>
    <property type="molecule type" value="Genomic_DNA"/>
</dbReference>
<proteinExistence type="predicted"/>
<dbReference type="CDD" id="cd06267">
    <property type="entry name" value="PBP1_LacI_sugar_binding-like"/>
    <property type="match status" value="1"/>
</dbReference>
<dbReference type="Pfam" id="PF13377">
    <property type="entry name" value="Peripla_BP_3"/>
    <property type="match status" value="1"/>
</dbReference>
<protein>
    <submittedName>
        <fullName evidence="5">LacI family transcriptional regulator</fullName>
    </submittedName>
</protein>
<evidence type="ECO:0000259" key="4">
    <source>
        <dbReference type="PROSITE" id="PS50932"/>
    </source>
</evidence>
<dbReference type="SUPFAM" id="SSF47413">
    <property type="entry name" value="lambda repressor-like DNA-binding domains"/>
    <property type="match status" value="1"/>
</dbReference>
<dbReference type="Gene3D" id="1.10.260.40">
    <property type="entry name" value="lambda repressor-like DNA-binding domains"/>
    <property type="match status" value="1"/>
</dbReference>
<sequence>MVDVARLAGVSQKTVSNVVNDYEHVSPELRARVRRAIEELGYVPNTTARTLRTGRTGVIALAVPNLSSPYFAELARYVTEAAEKRGFTILIDQTDGLEQRERMIAGGLRQRVIDGLIFSPLSMPPADLAAAAGSTPMVLLGERELPSSVDHVIIDNVRAAREATEHLLELGRRRIAALGGPVDRPTGTGTLRMAGYRAALADAGLADHAVVVPTTRLLRQSGAEAVRHLVDAGPLPDALFCFSDLMAIGAMHALRLRGIRVPDDVAVVGFDDIEEASYSNPTLTTVRPAKDDIADLAVDLLVGRLEGLRPAEPAQLVVDHQLIRRESTGGPPPSLQAAGQ</sequence>
<evidence type="ECO:0000256" key="2">
    <source>
        <dbReference type="ARBA" id="ARBA00023125"/>
    </source>
</evidence>
<dbReference type="InterPro" id="IPR046335">
    <property type="entry name" value="LacI/GalR-like_sensor"/>
</dbReference>
<dbReference type="OrthoDB" id="2854648at2"/>
<evidence type="ECO:0000256" key="3">
    <source>
        <dbReference type="ARBA" id="ARBA00023163"/>
    </source>
</evidence>
<keyword evidence="6" id="KW-1185">Reference proteome</keyword>
<dbReference type="RefSeq" id="WP_119660402.1">
    <property type="nucleotide sequence ID" value="NZ_QUAL01000132.1"/>
</dbReference>
<dbReference type="PROSITE" id="PS00356">
    <property type="entry name" value="HTH_LACI_1"/>
    <property type="match status" value="1"/>
</dbReference>
<dbReference type="PROSITE" id="PS50932">
    <property type="entry name" value="HTH_LACI_2"/>
    <property type="match status" value="1"/>
</dbReference>
<dbReference type="PANTHER" id="PTHR30146:SF109">
    <property type="entry name" value="HTH-TYPE TRANSCRIPTIONAL REGULATOR GALS"/>
    <property type="match status" value="1"/>
</dbReference>
<gene>
    <name evidence="5" type="ORF">DY240_13450</name>
</gene>
<dbReference type="CDD" id="cd01392">
    <property type="entry name" value="HTH_LacI"/>
    <property type="match status" value="1"/>
</dbReference>
<evidence type="ECO:0000256" key="1">
    <source>
        <dbReference type="ARBA" id="ARBA00023015"/>
    </source>
</evidence>
<evidence type="ECO:0000313" key="5">
    <source>
        <dbReference type="EMBL" id="RIQ22793.1"/>
    </source>
</evidence>
<dbReference type="Proteomes" id="UP000284057">
    <property type="component" value="Unassembled WGS sequence"/>
</dbReference>
<organism evidence="5 6">
    <name type="scientific">Jiangella rhizosphaerae</name>
    <dbReference type="NCBI Taxonomy" id="2293569"/>
    <lineage>
        <taxon>Bacteria</taxon>
        <taxon>Bacillati</taxon>
        <taxon>Actinomycetota</taxon>
        <taxon>Actinomycetes</taxon>
        <taxon>Jiangellales</taxon>
        <taxon>Jiangellaceae</taxon>
        <taxon>Jiangella</taxon>
    </lineage>
</organism>
<dbReference type="GO" id="GO:0003700">
    <property type="term" value="F:DNA-binding transcription factor activity"/>
    <property type="evidence" value="ECO:0007669"/>
    <property type="project" value="TreeGrafter"/>
</dbReference>
<dbReference type="PANTHER" id="PTHR30146">
    <property type="entry name" value="LACI-RELATED TRANSCRIPTIONAL REPRESSOR"/>
    <property type="match status" value="1"/>
</dbReference>